<dbReference type="AlphaFoldDB" id="A0A178L9Y2"/>
<organism evidence="1 2">
    <name type="scientific">Mycolicibacterium iranicum</name>
    <name type="common">Mycobacterium iranicum</name>
    <dbReference type="NCBI Taxonomy" id="912594"/>
    <lineage>
        <taxon>Bacteria</taxon>
        <taxon>Bacillati</taxon>
        <taxon>Actinomycetota</taxon>
        <taxon>Actinomycetes</taxon>
        <taxon>Mycobacteriales</taxon>
        <taxon>Mycobacteriaceae</taxon>
        <taxon>Mycolicibacterium</taxon>
    </lineage>
</organism>
<dbReference type="Proteomes" id="UP000078396">
    <property type="component" value="Unassembled WGS sequence"/>
</dbReference>
<protein>
    <submittedName>
        <fullName evidence="1">Uncharacterized protein</fullName>
    </submittedName>
</protein>
<evidence type="ECO:0000313" key="1">
    <source>
        <dbReference type="EMBL" id="OAN26457.1"/>
    </source>
</evidence>
<name>A0A178L9Y2_MYCIR</name>
<accession>A0A178L9Y2</accession>
<gene>
    <name evidence="1" type="ORF">A4X20_12470</name>
</gene>
<evidence type="ECO:0000313" key="2">
    <source>
        <dbReference type="Proteomes" id="UP000078396"/>
    </source>
</evidence>
<reference evidence="1 2" key="1">
    <citation type="submission" date="2016-04" db="EMBL/GenBank/DDBJ databases">
        <title>Draft Genome Sequences of Staphylococcus capitis Strain H36, S. capitis Strain H65, S. cohnii Strain H62, S. hominis Strain H69, Mycobacterium iranicum Strain H39, Plantibacter sp. Strain H53, Pseudomonas oryzihabitans Strain H72, and Microbacterium sp. Strain H83, isolated from residential settings.</title>
        <authorList>
            <person name="Lymperopoulou D."/>
            <person name="Adams R.I."/>
            <person name="Lindow S."/>
            <person name="Coil D.A."/>
            <person name="Jospin G."/>
            <person name="Eisen J.A."/>
        </authorList>
    </citation>
    <scope>NUCLEOTIDE SEQUENCE [LARGE SCALE GENOMIC DNA]</scope>
    <source>
        <strain evidence="1 2">H39</strain>
    </source>
</reference>
<dbReference type="EMBL" id="LWCS01000098">
    <property type="protein sequence ID" value="OAN26457.1"/>
    <property type="molecule type" value="Genomic_DNA"/>
</dbReference>
<proteinExistence type="predicted"/>
<comment type="caution">
    <text evidence="1">The sequence shown here is derived from an EMBL/GenBank/DDBJ whole genome shotgun (WGS) entry which is preliminary data.</text>
</comment>
<dbReference type="RefSeq" id="WP_064285459.1">
    <property type="nucleotide sequence ID" value="NZ_LWCS01000098.1"/>
</dbReference>
<sequence>MFADDIREDLGLPQLELSWSAADLADGYEQSDMVRGYRTLKRTAGGPVVAAPHPTLSSNCLSVPTPHGPLDWLRMMLAYNSNQLTWFGDPAMMAWLNSARLNVLSHTTAAVGERARQNWNVMPRQAVLSPVRCRPPCCRPDGPRRRTCRSTLRVWTRCSSNSRHLSHVTTCVSDT</sequence>